<dbReference type="Proteomes" id="UP000507470">
    <property type="component" value="Unassembled WGS sequence"/>
</dbReference>
<evidence type="ECO:0000313" key="2">
    <source>
        <dbReference type="EMBL" id="CAC5400754.1"/>
    </source>
</evidence>
<name>A0A6J8D0R1_MYTCO</name>
<reference evidence="2 3" key="1">
    <citation type="submission" date="2020-06" db="EMBL/GenBank/DDBJ databases">
        <authorList>
            <person name="Li R."/>
            <person name="Bekaert M."/>
        </authorList>
    </citation>
    <scope>NUCLEOTIDE SEQUENCE [LARGE SCALE GENOMIC DNA]</scope>
    <source>
        <strain evidence="3">wild</strain>
    </source>
</reference>
<proteinExistence type="predicted"/>
<dbReference type="EMBL" id="CACVKT020006303">
    <property type="protein sequence ID" value="CAC5400754.1"/>
    <property type="molecule type" value="Genomic_DNA"/>
</dbReference>
<evidence type="ECO:0000313" key="3">
    <source>
        <dbReference type="Proteomes" id="UP000507470"/>
    </source>
</evidence>
<sequence>MQCRQFSTQERTPEKHRNDRPILQKKSSKCTGQERDQGVNLKTKSGNMFFAFSQFRDFDFTGSDHSYTKRIGPSTCSIGVNTDETMETTDKTLAIWPFTPIPKIPIKLENDIFDDSIASNSFDDDKNDLTFEIDRDIQSSEENEANESTDSDDSTAASDTQACITNQRKFFV</sequence>
<feature type="region of interest" description="Disordered" evidence="1">
    <location>
        <begin position="1"/>
        <end position="36"/>
    </location>
</feature>
<feature type="compositionally biased region" description="Acidic residues" evidence="1">
    <location>
        <begin position="139"/>
        <end position="153"/>
    </location>
</feature>
<feature type="region of interest" description="Disordered" evidence="1">
    <location>
        <begin position="134"/>
        <end position="161"/>
    </location>
</feature>
<protein>
    <submittedName>
        <fullName evidence="2">Uncharacterized protein</fullName>
    </submittedName>
</protein>
<keyword evidence="3" id="KW-1185">Reference proteome</keyword>
<dbReference type="AlphaFoldDB" id="A0A6J8D0R1"/>
<feature type="compositionally biased region" description="Basic and acidic residues" evidence="1">
    <location>
        <begin position="11"/>
        <end position="22"/>
    </location>
</feature>
<feature type="compositionally biased region" description="Polar residues" evidence="1">
    <location>
        <begin position="1"/>
        <end position="10"/>
    </location>
</feature>
<evidence type="ECO:0000256" key="1">
    <source>
        <dbReference type="SAM" id="MobiDB-lite"/>
    </source>
</evidence>
<gene>
    <name evidence="2" type="ORF">MCOR_34907</name>
</gene>
<organism evidence="2 3">
    <name type="scientific">Mytilus coruscus</name>
    <name type="common">Sea mussel</name>
    <dbReference type="NCBI Taxonomy" id="42192"/>
    <lineage>
        <taxon>Eukaryota</taxon>
        <taxon>Metazoa</taxon>
        <taxon>Spiralia</taxon>
        <taxon>Lophotrochozoa</taxon>
        <taxon>Mollusca</taxon>
        <taxon>Bivalvia</taxon>
        <taxon>Autobranchia</taxon>
        <taxon>Pteriomorphia</taxon>
        <taxon>Mytilida</taxon>
        <taxon>Mytiloidea</taxon>
        <taxon>Mytilidae</taxon>
        <taxon>Mytilinae</taxon>
        <taxon>Mytilus</taxon>
    </lineage>
</organism>
<accession>A0A6J8D0R1</accession>